<dbReference type="Gene3D" id="1.25.40.10">
    <property type="entry name" value="Tetratricopeptide repeat domain"/>
    <property type="match status" value="3"/>
</dbReference>
<reference evidence="3" key="1">
    <citation type="submission" date="2025-08" db="UniProtKB">
        <authorList>
            <consortium name="Ensembl"/>
        </authorList>
    </citation>
    <scope>IDENTIFICATION</scope>
</reference>
<evidence type="ECO:0000313" key="4">
    <source>
        <dbReference type="Proteomes" id="UP000694546"/>
    </source>
</evidence>
<protein>
    <submittedName>
        <fullName evidence="3">Leucine rich pentatricopeptide repeat containing</fullName>
    </submittedName>
</protein>
<feature type="coiled-coil region" evidence="2">
    <location>
        <begin position="646"/>
        <end position="700"/>
    </location>
</feature>
<dbReference type="PANTHER" id="PTHR46669:SF1">
    <property type="entry name" value="LEUCINE-RICH PPR MOTIF-CONTAINING PROTEIN, MITOCHONDRIAL"/>
    <property type="match status" value="1"/>
</dbReference>
<dbReference type="NCBIfam" id="TIGR00756">
    <property type="entry name" value="PPR"/>
    <property type="match status" value="4"/>
</dbReference>
<dbReference type="GeneTree" id="ENSGT00960000186682"/>
<dbReference type="Proteomes" id="UP000694546">
    <property type="component" value="Chromosome 15"/>
</dbReference>
<dbReference type="GO" id="GO:0003730">
    <property type="term" value="F:mRNA 3'-UTR binding"/>
    <property type="evidence" value="ECO:0007669"/>
    <property type="project" value="TreeGrafter"/>
</dbReference>
<reference evidence="3" key="2">
    <citation type="submission" date="2025-09" db="UniProtKB">
        <authorList>
            <consortium name="Ensembl"/>
        </authorList>
    </citation>
    <scope>IDENTIFICATION</scope>
</reference>
<dbReference type="InterPro" id="IPR033490">
    <property type="entry name" value="LRP130"/>
</dbReference>
<dbReference type="Pfam" id="PF01535">
    <property type="entry name" value="PPR"/>
    <property type="match status" value="3"/>
</dbReference>
<sequence length="1311" mass="145874">MAALLRSSRLLNFSPSGVLKITGTKVIGPPLSRLYSRAVGGQRAGVGSRQFTRCSENVSRYGSCVGVHAGSVQAWPYVAGSVRSYALATEPKEDGNLGLRSKQAQQFDWALAKLDSSVRRTGRVTKTLLLRIFHDNCHPSGNQALLLLRSCGSLLPEIPMAERTELAHRIWEKLQELGAMYDASHYNALLKVYLQNEFKFSPTDFLAKMEAANVLPNRVTYQRLIAAYCHEGDIEGASTILGFMKSKDLAITEAVFNSLVTGHARSGDIESAKNILLVMRGAGIEPGPDTYVALLTAYAEKGDITSIKQTIEVAESADCSLMHRDMMQVIFSLARAGYQQHVPEMTELMRHDRGFVPDAMNLCLSLITQRMEDTAFGILQSFPAQHGEVPSTDGPTLGSFFLRHCVHMDMPVEKLARYCKELQESNLHTSPLHFTLACALETRKTDMCVSLMKVLKEQGLPVRPHFFYPLLTQHVKDKNTAGVLEVVRGMMELEVSPAPETFTNYIIPAFESIEEARKAFKVCDEGLTLESEYFLSAEVRSAASSNLAKFYTMSKCSTNTHRCMSAWIGLESTQTPTHLPVPSADTASFLLYNLVDSMTEAEVRAHETKLQEYFNKLSEQITISFNIYRGMRNLLDSYQVPELIKVNATGAKLEVLETKLAELKAENKPVGVVVKQIILALCAKEDLERALEMKQQYEDEMTTGTYAVLINLCCRHDNLEEALSLKRELSRRDSSVALDAGKYIGLMKALTKSGRVEEAMDILKEMKEKEVVVNDANASLLFHALNNLGAKGDAASIRQLQDTIFSLGLAKPTANLCSPLITAYLHSNDLSAALEAAMECQKRYGQLPRIHDVIVGLVETGDTELLQKAMDFVSQERGEMTMLYDLYFAFMQTNRFREARKIIETPGLRAKAGRIQWYAEKCIAGNQMESLEQMVEMTAKLFECDRDEMYSYILRKSTNDWKKAESVWTKMQEENVVPRERTLRLLADILKSNGQEVPFEVPKARSQIYCLPGFSAEAMDMLVAAGPDVALGAVVYDHIIRALLATGALEDAMTVKDMAVSRSPGFQLSDLATNLLIITYCRRGQATEARETLNAMLQADLVPSQLCVTRLVQELGNQGDVAAIQEVEALVKGLGLAPQLSSMVFVNNTALAHIKNGDLATAIELLDGMYTSAESTQPSMAFVFRKMYEQNNEEAIDKLAAMSERLANHFACYRPATDLFFQLLDMDKLEDAKAMLMRCGGLAEQKDILLSYTSRKARRPGQIKALHSLIPDYTEKDVHYSYLMKCYGTNAHANPLRLYMQTHQLLAGGWG</sequence>
<dbReference type="Pfam" id="PF13812">
    <property type="entry name" value="PPR_3"/>
    <property type="match status" value="2"/>
</dbReference>
<feature type="repeat" description="PPR" evidence="1">
    <location>
        <begin position="702"/>
        <end position="736"/>
    </location>
</feature>
<evidence type="ECO:0000256" key="2">
    <source>
        <dbReference type="SAM" id="Coils"/>
    </source>
</evidence>
<feature type="repeat" description="PPR" evidence="1">
    <location>
        <begin position="1069"/>
        <end position="1103"/>
    </location>
</feature>
<evidence type="ECO:0000256" key="1">
    <source>
        <dbReference type="PROSITE-ProRule" id="PRU00708"/>
    </source>
</evidence>
<keyword evidence="2" id="KW-0175">Coiled coil</keyword>
<dbReference type="InterPro" id="IPR002885">
    <property type="entry name" value="PPR_rpt"/>
</dbReference>
<dbReference type="PROSITE" id="PS51375">
    <property type="entry name" value="PPR"/>
    <property type="match status" value="5"/>
</dbReference>
<dbReference type="GO" id="GO:0070129">
    <property type="term" value="P:regulation of mitochondrial translation"/>
    <property type="evidence" value="ECO:0007669"/>
    <property type="project" value="TreeGrafter"/>
</dbReference>
<feature type="repeat" description="PPR" evidence="1">
    <location>
        <begin position="252"/>
        <end position="286"/>
    </location>
</feature>
<organism evidence="3 4">
    <name type="scientific">Gadus morhua</name>
    <name type="common">Atlantic cod</name>
    <dbReference type="NCBI Taxonomy" id="8049"/>
    <lineage>
        <taxon>Eukaryota</taxon>
        <taxon>Metazoa</taxon>
        <taxon>Chordata</taxon>
        <taxon>Craniata</taxon>
        <taxon>Vertebrata</taxon>
        <taxon>Euteleostomi</taxon>
        <taxon>Actinopterygii</taxon>
        <taxon>Neopterygii</taxon>
        <taxon>Teleostei</taxon>
        <taxon>Neoteleostei</taxon>
        <taxon>Acanthomorphata</taxon>
        <taxon>Zeiogadaria</taxon>
        <taxon>Gadariae</taxon>
        <taxon>Gadiformes</taxon>
        <taxon>Gadoidei</taxon>
        <taxon>Gadidae</taxon>
        <taxon>Gadus</taxon>
    </lineage>
</organism>
<proteinExistence type="predicted"/>
<dbReference type="GO" id="GO:0005634">
    <property type="term" value="C:nucleus"/>
    <property type="evidence" value="ECO:0007669"/>
    <property type="project" value="TreeGrafter"/>
</dbReference>
<evidence type="ECO:0000313" key="3">
    <source>
        <dbReference type="Ensembl" id="ENSGMOP00000023898.1"/>
    </source>
</evidence>
<name>A0A8C4ZXV6_GADMO</name>
<dbReference type="InterPro" id="IPR011990">
    <property type="entry name" value="TPR-like_helical_dom_sf"/>
</dbReference>
<keyword evidence="4" id="KW-1185">Reference proteome</keyword>
<feature type="repeat" description="PPR" evidence="1">
    <location>
        <begin position="739"/>
        <end position="773"/>
    </location>
</feature>
<dbReference type="Ensembl" id="ENSGMOT00000061641.1">
    <property type="protein sequence ID" value="ENSGMOP00000023898.1"/>
    <property type="gene ID" value="ENSGMOG00000008337.2"/>
</dbReference>
<feature type="repeat" description="PPR" evidence="1">
    <location>
        <begin position="217"/>
        <end position="251"/>
    </location>
</feature>
<accession>A0A8C4ZXV6</accession>
<dbReference type="PANTHER" id="PTHR46669">
    <property type="entry name" value="LEUCINE-RICH PPR MOTIF-CONTAINING PROTEIN, MITOCHONDRIAL"/>
    <property type="match status" value="1"/>
</dbReference>
<dbReference type="GO" id="GO:0005739">
    <property type="term" value="C:mitochondrion"/>
    <property type="evidence" value="ECO:0007669"/>
    <property type="project" value="TreeGrafter"/>
</dbReference>
<gene>
    <name evidence="3" type="primary">LRPPRC</name>
</gene>